<keyword evidence="1" id="KW-0106">Calcium</keyword>
<feature type="transmembrane region" description="Helical" evidence="3">
    <location>
        <begin position="415"/>
        <end position="435"/>
    </location>
</feature>
<dbReference type="EMBL" id="JBGBPQ010000022">
    <property type="protein sequence ID" value="KAL1502907.1"/>
    <property type="molecule type" value="Genomic_DNA"/>
</dbReference>
<evidence type="ECO:0000256" key="1">
    <source>
        <dbReference type="ARBA" id="ARBA00022837"/>
    </source>
</evidence>
<proteinExistence type="predicted"/>
<gene>
    <name evidence="5" type="ORF">AB1Y20_010980</name>
</gene>
<feature type="region of interest" description="Disordered" evidence="2">
    <location>
        <begin position="752"/>
        <end position="814"/>
    </location>
</feature>
<dbReference type="Pfam" id="PF13202">
    <property type="entry name" value="EF-hand_5"/>
    <property type="match status" value="2"/>
</dbReference>
<protein>
    <recommendedName>
        <fullName evidence="4">EF-hand domain-containing protein</fullName>
    </recommendedName>
</protein>
<feature type="transmembrane region" description="Helical" evidence="3">
    <location>
        <begin position="597"/>
        <end position="622"/>
    </location>
</feature>
<feature type="transmembrane region" description="Helical" evidence="3">
    <location>
        <begin position="387"/>
        <end position="408"/>
    </location>
</feature>
<comment type="caution">
    <text evidence="5">The sequence shown here is derived from an EMBL/GenBank/DDBJ whole genome shotgun (WGS) entry which is preliminary data.</text>
</comment>
<dbReference type="AlphaFoldDB" id="A0AB34IN96"/>
<evidence type="ECO:0000256" key="3">
    <source>
        <dbReference type="SAM" id="Phobius"/>
    </source>
</evidence>
<feature type="transmembrane region" description="Helical" evidence="3">
    <location>
        <begin position="199"/>
        <end position="222"/>
    </location>
</feature>
<feature type="transmembrane region" description="Helical" evidence="3">
    <location>
        <begin position="642"/>
        <end position="663"/>
    </location>
</feature>
<feature type="transmembrane region" description="Helical" evidence="3">
    <location>
        <begin position="242"/>
        <end position="261"/>
    </location>
</feature>
<dbReference type="GO" id="GO:0005509">
    <property type="term" value="F:calcium ion binding"/>
    <property type="evidence" value="ECO:0007669"/>
    <property type="project" value="InterPro"/>
</dbReference>
<dbReference type="Proteomes" id="UP001515480">
    <property type="component" value="Unassembled WGS sequence"/>
</dbReference>
<name>A0AB34IN96_PRYPA</name>
<dbReference type="SMART" id="SM00054">
    <property type="entry name" value="EFh"/>
    <property type="match status" value="2"/>
</dbReference>
<feature type="transmembrane region" description="Helical" evidence="3">
    <location>
        <begin position="460"/>
        <end position="481"/>
    </location>
</feature>
<dbReference type="Gene3D" id="1.10.238.10">
    <property type="entry name" value="EF-hand"/>
    <property type="match status" value="1"/>
</dbReference>
<evidence type="ECO:0000313" key="6">
    <source>
        <dbReference type="Proteomes" id="UP001515480"/>
    </source>
</evidence>
<keyword evidence="3" id="KW-0472">Membrane</keyword>
<keyword evidence="3" id="KW-1133">Transmembrane helix</keyword>
<dbReference type="InterPro" id="IPR018247">
    <property type="entry name" value="EF_Hand_1_Ca_BS"/>
</dbReference>
<accession>A0AB34IN96</accession>
<reference evidence="5 6" key="1">
    <citation type="journal article" date="2024" name="Science">
        <title>Giant polyketide synthase enzymes in the biosynthesis of giant marine polyether toxins.</title>
        <authorList>
            <person name="Fallon T.R."/>
            <person name="Shende V.V."/>
            <person name="Wierzbicki I.H."/>
            <person name="Pendleton A.L."/>
            <person name="Watervoot N.F."/>
            <person name="Auber R.P."/>
            <person name="Gonzalez D.J."/>
            <person name="Wisecaver J.H."/>
            <person name="Moore B.S."/>
        </authorList>
    </citation>
    <scope>NUCLEOTIDE SEQUENCE [LARGE SCALE GENOMIC DNA]</scope>
    <source>
        <strain evidence="5 6">12B1</strain>
    </source>
</reference>
<dbReference type="SUPFAM" id="SSF47473">
    <property type="entry name" value="EF-hand"/>
    <property type="match status" value="1"/>
</dbReference>
<dbReference type="PANTHER" id="PTHR40849:SF2">
    <property type="entry name" value="RGS DOMAIN-CONTAINING PROTEIN"/>
    <property type="match status" value="1"/>
</dbReference>
<feature type="transmembrane region" description="Helical" evidence="3">
    <location>
        <begin position="288"/>
        <end position="306"/>
    </location>
</feature>
<feature type="domain" description="EF-hand" evidence="4">
    <location>
        <begin position="529"/>
        <end position="561"/>
    </location>
</feature>
<feature type="transmembrane region" description="Helical" evidence="3">
    <location>
        <begin position="332"/>
        <end position="358"/>
    </location>
</feature>
<keyword evidence="6" id="KW-1185">Reference proteome</keyword>
<sequence>MAPPPLGRSNSFTLGGSRPPEPDAQSDSLHSFTQLGLHAHGLGSNAGEAAHKYIASPLSQLSDQLGASALMDSSKKGWSKLSLSVATNIDKAIISNARNVLHALGGNLKKQLHIDGMPNAIHDGVDIIFNAMWPEIQKDILDGILLGKGLSFRVYRREKRTTIAPPPTNPFVWFKATLLYAINGYDQTNFGSMRSPVFFTFYLMFLFPAFGVADIFVILNWFFMEKFDKHQLVSFITRSKALAFVTSGLVAATAAFVKLYVCIFAEQGSRFSCPAYAPGMHKTFLFEFYLYMLRTLLVWISGLLLWKFDEVTEWKKQYDQARARMAAVPRRGLLAPVHSGVAIAAAWLLWLATLWYALGGPQEISDAMGNVMDGDVAVDLTDWVANVYNYAELLLATVQVLFLTTLLVTPMLNGFFASVLVLVSTASCVLLALLARQRWSISDAVHLVVDAPSAASYEQILALVLCAAVSVLTLLHALLLVHAQHVAAKSDDKLRAKLEQAMRTLDKDSDGEVSKAEFKEQFHLLFPNARFELIWKELDRNGDGSLSMTELAAHFGMSHLVKHEEPIKDDNVELLNVEERLAQMVATSTLSKKAGGLIVYFLLWDFLSFVLTYSLLFAQFYFQAYAMKVLWHRHLALYTSKIIIAIFSIPFLVFFIPVLSSALTHTKPSGYDRLGVCRHKLPHEEIVQRYIIKQNQRIAQYNKMKRGEHVGCLESIELRWNALLGFREYDMKDLKKAQKHAKSIGVDMQIAQLPPTNKPPAAAKGEAKEAKGAATKEAKGAATKEAKGAATKEAKGGEAKEAKGGEAPRKARQGKERMCEMCQMGAPIDAKGKGGRLCDFGPEAQLRGEARARAIADLEAQARAAVAEAVASSKGAQPSSKRSAMEMV</sequence>
<organism evidence="5 6">
    <name type="scientific">Prymnesium parvum</name>
    <name type="common">Toxic golden alga</name>
    <dbReference type="NCBI Taxonomy" id="97485"/>
    <lineage>
        <taxon>Eukaryota</taxon>
        <taxon>Haptista</taxon>
        <taxon>Haptophyta</taxon>
        <taxon>Prymnesiophyceae</taxon>
        <taxon>Prymnesiales</taxon>
        <taxon>Prymnesiaceae</taxon>
        <taxon>Prymnesium</taxon>
    </lineage>
</organism>
<feature type="region of interest" description="Disordered" evidence="2">
    <location>
        <begin position="1"/>
        <end position="28"/>
    </location>
</feature>
<evidence type="ECO:0000256" key="2">
    <source>
        <dbReference type="SAM" id="MobiDB-lite"/>
    </source>
</evidence>
<feature type="compositionally biased region" description="Basic and acidic residues" evidence="2">
    <location>
        <begin position="765"/>
        <end position="814"/>
    </location>
</feature>
<keyword evidence="3" id="KW-0812">Transmembrane</keyword>
<feature type="domain" description="EF-hand" evidence="4">
    <location>
        <begin position="493"/>
        <end position="528"/>
    </location>
</feature>
<evidence type="ECO:0000313" key="5">
    <source>
        <dbReference type="EMBL" id="KAL1502907.1"/>
    </source>
</evidence>
<evidence type="ECO:0000259" key="4">
    <source>
        <dbReference type="PROSITE" id="PS50222"/>
    </source>
</evidence>
<dbReference type="PROSITE" id="PS50222">
    <property type="entry name" value="EF_HAND_2"/>
    <property type="match status" value="2"/>
</dbReference>
<dbReference type="PROSITE" id="PS00018">
    <property type="entry name" value="EF_HAND_1"/>
    <property type="match status" value="2"/>
</dbReference>
<dbReference type="CDD" id="cd00051">
    <property type="entry name" value="EFh"/>
    <property type="match status" value="1"/>
</dbReference>
<dbReference type="InterPro" id="IPR002048">
    <property type="entry name" value="EF_hand_dom"/>
</dbReference>
<dbReference type="PANTHER" id="PTHR40849">
    <property type="entry name" value="C2 CALCIUM-DEPENDENT MEMBRANE TARGETING"/>
    <property type="match status" value="1"/>
</dbReference>
<dbReference type="InterPro" id="IPR011992">
    <property type="entry name" value="EF-hand-dom_pair"/>
</dbReference>